<dbReference type="GeneID" id="59317287"/>
<comment type="caution">
    <text evidence="2">The sequence shown here is derived from an EMBL/GenBank/DDBJ whole genome shotgun (WGS) entry which is preliminary data.</text>
</comment>
<keyword evidence="3" id="KW-1185">Reference proteome</keyword>
<sequence length="897" mass="97492">MPPGFPIPRDLSSWGSGVLHHEGHQLRIHQDSIDIEIDVLRDDDYPAITLRCGPNLLTIDKLFTILGGIIGLPETADIRANIPGDFFSDIAFRRAVLPYDGNATSFTPKSLALDFEASFHAKGDNDSLVSANICIAYQPGPPSQLHFRASLWTPNLSPLVEGLPYQLLPAYELCDDYGPQPKAASSISLPKLIPGFEVAQPPAGIPTDVTALGFAYEDKTVSIWGTLENCTLPGDWLPTISLGQVSINGTCGPRGKTLSLQLAVQISPPDNLIDLDSTLGPSLLTGIFSYDSANGWDIEADVADLSLAHIWQFFDSSQQTALVKVMGSIMVRNLSIRYKMQKSASVTIAQKATELQIKGDVEIGLGGDGNRPPHLLFEYDYPLDGQWKMKLSFEETVSRDITIKSLLGTLSPDDGLLKSIIEHVGSLILVRKGTSSGLTIQVSPEAQGSKKNMNLRAKLQIDRFVFTYCQYTSTEENGVLKRFLLISLNQFEIPMPNIPVLKQFKSPFDISDQIFAKASAYFAITPKTCMGGASMIATCDACGLHASFSAMIDFLMNFDPFHYVLEVSIDISVSWSEYVLFVWVSFGFDITASLYMCGPPVYGTFTIKVPIKNVTVTFGDSNGQNTPAKVSLDTFRGMLQQNGQGAKEEVKISCGSGLCSKDDITGYWTVRAGTFTFDVRSNMATTQAYLNGTAVGAANKVYAKPMQLTESSNGLKADLTITVTGMSSDDQYRSDVISGNLPAALWSPYDSTKDPSVSNADRSALLDGSASTISSTYGLSVRTPRPHLSKDEIKPFKISNVIFPIILDTGATSAPVPSCPVQDESWEGKEAAGKTIAQKRETAQSIWKDANTRREGFATAWVEAMDWTKFTAVTQTPDRLINGFDKLVRGTPLVSCG</sequence>
<accession>A0A8H5Q5P7</accession>
<evidence type="ECO:0000313" key="2">
    <source>
        <dbReference type="EMBL" id="KAF5608638.1"/>
    </source>
</evidence>
<dbReference type="RefSeq" id="XP_036539981.1">
    <property type="nucleotide sequence ID" value="XM_036682569.1"/>
</dbReference>
<dbReference type="Proteomes" id="UP000547976">
    <property type="component" value="Unassembled WGS sequence"/>
</dbReference>
<dbReference type="AlphaFoldDB" id="A0A8H5Q5P7"/>
<gene>
    <name evidence="2" type="ORF">FSUBG_4566</name>
</gene>
<evidence type="ECO:0000313" key="3">
    <source>
        <dbReference type="Proteomes" id="UP000547976"/>
    </source>
</evidence>
<evidence type="ECO:0000259" key="1">
    <source>
        <dbReference type="Pfam" id="PF20248"/>
    </source>
</evidence>
<dbReference type="Pfam" id="PF20248">
    <property type="entry name" value="DUF6603"/>
    <property type="match status" value="1"/>
</dbReference>
<organism evidence="2 3">
    <name type="scientific">Gibberella subglutinans</name>
    <name type="common">Fusarium subglutinans</name>
    <dbReference type="NCBI Taxonomy" id="42677"/>
    <lineage>
        <taxon>Eukaryota</taxon>
        <taxon>Fungi</taxon>
        <taxon>Dikarya</taxon>
        <taxon>Ascomycota</taxon>
        <taxon>Pezizomycotina</taxon>
        <taxon>Sordariomycetes</taxon>
        <taxon>Hypocreomycetidae</taxon>
        <taxon>Hypocreales</taxon>
        <taxon>Nectriaceae</taxon>
        <taxon>Fusarium</taxon>
        <taxon>Fusarium fujikuroi species complex</taxon>
    </lineage>
</organism>
<dbReference type="EMBL" id="JAAOAV010000041">
    <property type="protein sequence ID" value="KAF5608638.1"/>
    <property type="molecule type" value="Genomic_DNA"/>
</dbReference>
<name>A0A8H5Q5P7_GIBSU</name>
<proteinExistence type="predicted"/>
<feature type="domain" description="DUF6603" evidence="1">
    <location>
        <begin position="490"/>
        <end position="657"/>
    </location>
</feature>
<dbReference type="OrthoDB" id="5352492at2759"/>
<reference evidence="2 3" key="1">
    <citation type="submission" date="2020-05" db="EMBL/GenBank/DDBJ databases">
        <title>Identification and distribution of gene clusters putatively required for synthesis of sphingolipid metabolism inhibitors in phylogenetically diverse species of the filamentous fungus Fusarium.</title>
        <authorList>
            <person name="Kim H.-S."/>
            <person name="Busman M."/>
            <person name="Brown D.W."/>
            <person name="Divon H."/>
            <person name="Uhlig S."/>
            <person name="Proctor R.H."/>
        </authorList>
    </citation>
    <scope>NUCLEOTIDE SEQUENCE [LARGE SCALE GENOMIC DNA]</scope>
    <source>
        <strain evidence="2 3">NRRL 66333</strain>
    </source>
</reference>
<dbReference type="InterPro" id="IPR046538">
    <property type="entry name" value="DUF6603"/>
</dbReference>
<protein>
    <recommendedName>
        <fullName evidence="1">DUF6603 domain-containing protein</fullName>
    </recommendedName>
</protein>